<evidence type="ECO:0000256" key="5">
    <source>
        <dbReference type="ARBA" id="ARBA00022840"/>
    </source>
</evidence>
<dbReference type="Gene3D" id="3.40.50.300">
    <property type="entry name" value="P-loop containing nucleotide triphosphate hydrolases"/>
    <property type="match status" value="1"/>
</dbReference>
<dbReference type="GO" id="GO:0015421">
    <property type="term" value="F:ABC-type oligopeptide transporter activity"/>
    <property type="evidence" value="ECO:0007669"/>
    <property type="project" value="TreeGrafter"/>
</dbReference>
<dbReference type="Proteomes" id="UP000255277">
    <property type="component" value="Unassembled WGS sequence"/>
</dbReference>
<feature type="domain" description="ABC transporter" evidence="8">
    <location>
        <begin position="2"/>
        <end position="177"/>
    </location>
</feature>
<evidence type="ECO:0000256" key="1">
    <source>
        <dbReference type="ARBA" id="ARBA00004141"/>
    </source>
</evidence>
<accession>A0A380FBR9</accession>
<evidence type="ECO:0000313" key="10">
    <source>
        <dbReference type="Proteomes" id="UP000255277"/>
    </source>
</evidence>
<evidence type="ECO:0000256" key="6">
    <source>
        <dbReference type="ARBA" id="ARBA00022989"/>
    </source>
</evidence>
<protein>
    <submittedName>
        <fullName evidence="9">ABC-type multidrug protein lipid transport system ATPase component</fullName>
        <ecNumber evidence="9">3.6.3.-</ecNumber>
    </submittedName>
</protein>
<dbReference type="GO" id="GO:0016887">
    <property type="term" value="F:ATP hydrolysis activity"/>
    <property type="evidence" value="ECO:0007669"/>
    <property type="project" value="InterPro"/>
</dbReference>
<reference evidence="9 10" key="1">
    <citation type="submission" date="2018-06" db="EMBL/GenBank/DDBJ databases">
        <authorList>
            <consortium name="Pathogen Informatics"/>
            <person name="Doyle S."/>
        </authorList>
    </citation>
    <scope>NUCLEOTIDE SEQUENCE [LARGE SCALE GENOMIC DNA]</scope>
    <source>
        <strain evidence="9 10">NCTC12195</strain>
    </source>
</reference>
<dbReference type="EC" id="3.6.3.-" evidence="9"/>
<dbReference type="PANTHER" id="PTHR43394:SF1">
    <property type="entry name" value="ATP-BINDING CASSETTE SUB-FAMILY B MEMBER 10, MITOCHONDRIAL"/>
    <property type="match status" value="1"/>
</dbReference>
<keyword evidence="5" id="KW-0067">ATP-binding</keyword>
<keyword evidence="3" id="KW-0812">Transmembrane</keyword>
<dbReference type="PROSITE" id="PS00211">
    <property type="entry name" value="ABC_TRANSPORTER_1"/>
    <property type="match status" value="1"/>
</dbReference>
<keyword evidence="4" id="KW-0547">Nucleotide-binding</keyword>
<dbReference type="Pfam" id="PF00005">
    <property type="entry name" value="ABC_tran"/>
    <property type="match status" value="1"/>
</dbReference>
<comment type="subcellular location">
    <subcellularLocation>
        <location evidence="1">Membrane</location>
        <topology evidence="1">Multi-pass membrane protein</topology>
    </subcellularLocation>
</comment>
<dbReference type="SUPFAM" id="SSF52540">
    <property type="entry name" value="P-loop containing nucleoside triphosphate hydrolases"/>
    <property type="match status" value="1"/>
</dbReference>
<dbReference type="PANTHER" id="PTHR43394">
    <property type="entry name" value="ATP-DEPENDENT PERMEASE MDL1, MITOCHONDRIAL"/>
    <property type="match status" value="1"/>
</dbReference>
<dbReference type="GO" id="GO:0090374">
    <property type="term" value="P:oligopeptide export from mitochondrion"/>
    <property type="evidence" value="ECO:0007669"/>
    <property type="project" value="TreeGrafter"/>
</dbReference>
<name>A0A380FBR9_STAGA</name>
<keyword evidence="9" id="KW-0378">Hydrolase</keyword>
<dbReference type="InterPro" id="IPR027417">
    <property type="entry name" value="P-loop_NTPase"/>
</dbReference>
<evidence type="ECO:0000256" key="4">
    <source>
        <dbReference type="ARBA" id="ARBA00022741"/>
    </source>
</evidence>
<dbReference type="InterPro" id="IPR039421">
    <property type="entry name" value="Type_1_exporter"/>
</dbReference>
<evidence type="ECO:0000256" key="2">
    <source>
        <dbReference type="ARBA" id="ARBA00022448"/>
    </source>
</evidence>
<dbReference type="GO" id="GO:0005737">
    <property type="term" value="C:cytoplasm"/>
    <property type="evidence" value="ECO:0007669"/>
    <property type="project" value="UniProtKB-ARBA"/>
</dbReference>
<proteinExistence type="predicted"/>
<keyword evidence="6" id="KW-1133">Transmembrane helix</keyword>
<evidence type="ECO:0000256" key="7">
    <source>
        <dbReference type="ARBA" id="ARBA00023136"/>
    </source>
</evidence>
<dbReference type="GO" id="GO:0016020">
    <property type="term" value="C:membrane"/>
    <property type="evidence" value="ECO:0007669"/>
    <property type="project" value="UniProtKB-SubCell"/>
</dbReference>
<dbReference type="InterPro" id="IPR017871">
    <property type="entry name" value="ABC_transporter-like_CS"/>
</dbReference>
<dbReference type="GO" id="GO:0005524">
    <property type="term" value="F:ATP binding"/>
    <property type="evidence" value="ECO:0007669"/>
    <property type="project" value="UniProtKB-KW"/>
</dbReference>
<dbReference type="InterPro" id="IPR003439">
    <property type="entry name" value="ABC_transporter-like_ATP-bd"/>
</dbReference>
<evidence type="ECO:0000313" key="9">
    <source>
        <dbReference type="EMBL" id="SUM31618.1"/>
    </source>
</evidence>
<keyword evidence="7" id="KW-0472">Membrane</keyword>
<dbReference type="FunFam" id="3.40.50.300:FF:000604">
    <property type="entry name" value="ABC transporter B family member 28"/>
    <property type="match status" value="1"/>
</dbReference>
<keyword evidence="2" id="KW-0813">Transport</keyword>
<gene>
    <name evidence="9" type="ORF">NCTC12195_01052</name>
</gene>
<dbReference type="AlphaFoldDB" id="A0A380FBR9"/>
<dbReference type="PROSITE" id="PS50893">
    <property type="entry name" value="ABC_TRANSPORTER_2"/>
    <property type="match status" value="1"/>
</dbReference>
<organism evidence="9 10">
    <name type="scientific">Staphylococcus gallinarum</name>
    <dbReference type="NCBI Taxonomy" id="1293"/>
    <lineage>
        <taxon>Bacteria</taxon>
        <taxon>Bacillati</taxon>
        <taxon>Bacillota</taxon>
        <taxon>Bacilli</taxon>
        <taxon>Bacillales</taxon>
        <taxon>Staphylococcaceae</taxon>
        <taxon>Staphylococcus</taxon>
    </lineage>
</organism>
<sequence>MIDGENIKNIQLRSLRSEIGVVQQDVFLFSGTLRENIIYGNLDTSEELLFKAIRQAQLEEFVMSLPEGLSTMVGERGTKLSGGQKQRIAIARMFLKDPSIIILDEATSALDIETENKIQAAFKKLSENRTSLIIAHRLSTIKDVDRIVFVKDGQILEEGSHEVLMQHDGPYKQLYLSQFHEIDTF</sequence>
<evidence type="ECO:0000259" key="8">
    <source>
        <dbReference type="PROSITE" id="PS50893"/>
    </source>
</evidence>
<dbReference type="EMBL" id="UHDK01000001">
    <property type="protein sequence ID" value="SUM31618.1"/>
    <property type="molecule type" value="Genomic_DNA"/>
</dbReference>
<evidence type="ECO:0000256" key="3">
    <source>
        <dbReference type="ARBA" id="ARBA00022692"/>
    </source>
</evidence>
<dbReference type="STRING" id="1293.SH09_02295"/>